<accession>A0ABS2LN81</accession>
<dbReference type="Proteomes" id="UP000764837">
    <property type="component" value="Unassembled WGS sequence"/>
</dbReference>
<dbReference type="EMBL" id="JAFBBP010000001">
    <property type="protein sequence ID" value="MBM7489610.1"/>
    <property type="molecule type" value="Genomic_DNA"/>
</dbReference>
<evidence type="ECO:0000313" key="2">
    <source>
        <dbReference type="Proteomes" id="UP000764837"/>
    </source>
</evidence>
<keyword evidence="2" id="KW-1185">Reference proteome</keyword>
<comment type="caution">
    <text evidence="1">The sequence shown here is derived from an EMBL/GenBank/DDBJ whole genome shotgun (WGS) entry which is preliminary data.</text>
</comment>
<name>A0ABS2LN81_9ACTN</name>
<proteinExistence type="predicted"/>
<evidence type="ECO:0000313" key="1">
    <source>
        <dbReference type="EMBL" id="MBM7489610.1"/>
    </source>
</evidence>
<sequence>MRRFPARDSRWRFWSPDEASSSAVPFQEAKWPRLGRQRDVGSVLADVPVI</sequence>
<protein>
    <submittedName>
        <fullName evidence="1">Uncharacterized protein</fullName>
    </submittedName>
</protein>
<dbReference type="RefSeq" id="WP_239559397.1">
    <property type="nucleotide sequence ID" value="NZ_JAFBBP010000001.1"/>
</dbReference>
<gene>
    <name evidence="1" type="ORF">JOD64_000832</name>
</gene>
<organism evidence="1 2">
    <name type="scientific">Micromonospora luteifusca</name>
    <dbReference type="NCBI Taxonomy" id="709860"/>
    <lineage>
        <taxon>Bacteria</taxon>
        <taxon>Bacillati</taxon>
        <taxon>Actinomycetota</taxon>
        <taxon>Actinomycetes</taxon>
        <taxon>Micromonosporales</taxon>
        <taxon>Micromonosporaceae</taxon>
        <taxon>Micromonospora</taxon>
    </lineage>
</organism>
<reference evidence="1 2" key="1">
    <citation type="submission" date="2021-01" db="EMBL/GenBank/DDBJ databases">
        <title>Sequencing the genomes of 1000 actinobacteria strains.</title>
        <authorList>
            <person name="Klenk H.-P."/>
        </authorList>
    </citation>
    <scope>NUCLEOTIDE SEQUENCE [LARGE SCALE GENOMIC DNA]</scope>
    <source>
        <strain evidence="1 2">DSM 100204</strain>
    </source>
</reference>